<dbReference type="Pfam" id="PF06890">
    <property type="entry name" value="Phage_Mu_Gp45"/>
    <property type="match status" value="1"/>
</dbReference>
<comment type="caution">
    <text evidence="2">The sequence shown here is derived from an EMBL/GenBank/DDBJ whole genome shotgun (WGS) entry which is preliminary data.</text>
</comment>
<feature type="domain" description="Bacteriophage Mu Gp45 N-terminal" evidence="1">
    <location>
        <begin position="27"/>
        <end position="86"/>
    </location>
</feature>
<accession>A0ABT1CYT8</accession>
<dbReference type="RefSeq" id="WP_252951410.1">
    <property type="nucleotide sequence ID" value="NZ_JAFIRR010000008.1"/>
</dbReference>
<sequence>MSQYDDERMFRRIQHMVRPARTTAPPNEAGVCQRLQVQFNDAELREIPSLQFYGFASSPKPDTDVLVLAVAGDGTNSLVLGSNDQRYRPRNMSVGEVRIYNEAGTYIQIKGGEVNIHAASKVNIVTPETTMSGKLTVEGDITSTSGDVKAGSVSLKQHVHINTQPGSGLSGTPQQ</sequence>
<dbReference type="Proteomes" id="UP001523392">
    <property type="component" value="Unassembled WGS sequence"/>
</dbReference>
<evidence type="ECO:0000259" key="1">
    <source>
        <dbReference type="Pfam" id="PF06890"/>
    </source>
</evidence>
<name>A0ABT1CYT8_9PROT</name>
<dbReference type="EMBL" id="JAFIRR010000008">
    <property type="protein sequence ID" value="MCO6414822.1"/>
    <property type="molecule type" value="Genomic_DNA"/>
</dbReference>
<evidence type="ECO:0000313" key="2">
    <source>
        <dbReference type="EMBL" id="MCO6414822.1"/>
    </source>
</evidence>
<dbReference type="InterPro" id="IPR053861">
    <property type="entry name" value="Phage_Mu_Gp45_N"/>
</dbReference>
<protein>
    <submittedName>
        <fullName evidence="2">Phage baseplate assembly protein</fullName>
    </submittedName>
</protein>
<evidence type="ECO:0000313" key="3">
    <source>
        <dbReference type="Proteomes" id="UP001523392"/>
    </source>
</evidence>
<keyword evidence="3" id="KW-1185">Reference proteome</keyword>
<organism evidence="2 3">
    <name type="scientific">Siccirubricoccus soli</name>
    <dbReference type="NCBI Taxonomy" id="2899147"/>
    <lineage>
        <taxon>Bacteria</taxon>
        <taxon>Pseudomonadati</taxon>
        <taxon>Pseudomonadota</taxon>
        <taxon>Alphaproteobacteria</taxon>
        <taxon>Acetobacterales</taxon>
        <taxon>Roseomonadaceae</taxon>
        <taxon>Siccirubricoccus</taxon>
    </lineage>
</organism>
<gene>
    <name evidence="2" type="ORF">JYK14_01330</name>
</gene>
<proteinExistence type="predicted"/>
<reference evidence="2 3" key="1">
    <citation type="submission" date="2021-12" db="EMBL/GenBank/DDBJ databases">
        <title>Siccirubricoccus leaddurans sp. nov., a high concentration Zn2+ tolerance bacterium.</title>
        <authorList>
            <person name="Cao Y."/>
        </authorList>
    </citation>
    <scope>NUCLEOTIDE SEQUENCE [LARGE SCALE GENOMIC DNA]</scope>
    <source>
        <strain evidence="2 3">KC 17139</strain>
    </source>
</reference>